<dbReference type="VEuPathDB" id="FungiDB:CNBG_0997"/>
<dbReference type="OrthoDB" id="5399006at2759"/>
<reference evidence="1 2" key="1">
    <citation type="journal article" date="2011" name="MBio">
        <title>Genome variation in Cryptococcus gattii, an emerging pathogen of immunocompetent hosts.</title>
        <authorList>
            <person name="D'Souza C.A."/>
            <person name="Kronstad J.W."/>
            <person name="Taylor G."/>
            <person name="Warren R."/>
            <person name="Yuen M."/>
            <person name="Hu G."/>
            <person name="Jung W.H."/>
            <person name="Sham A."/>
            <person name="Kidd S.E."/>
            <person name="Tangen K."/>
            <person name="Lee N."/>
            <person name="Zeilmaker T."/>
            <person name="Sawkins J."/>
            <person name="McVicker G."/>
            <person name="Shah S."/>
            <person name="Gnerre S."/>
            <person name="Griggs A."/>
            <person name="Zeng Q."/>
            <person name="Bartlett K."/>
            <person name="Li W."/>
            <person name="Wang X."/>
            <person name="Heitman J."/>
            <person name="Stajich J.E."/>
            <person name="Fraser J.A."/>
            <person name="Meyer W."/>
            <person name="Carter D."/>
            <person name="Schein J."/>
            <person name="Krzywinski M."/>
            <person name="Kwon-Chung K.J."/>
            <person name="Varma A."/>
            <person name="Wang J."/>
            <person name="Brunham R."/>
            <person name="Fyfe M."/>
            <person name="Ouellette B.F."/>
            <person name="Siddiqui A."/>
            <person name="Marra M."/>
            <person name="Jones S."/>
            <person name="Holt R."/>
            <person name="Birren B.W."/>
            <person name="Galagan J.E."/>
            <person name="Cuomo C.A."/>
        </authorList>
    </citation>
    <scope>NUCLEOTIDE SEQUENCE [LARGE SCALE GENOMIC DNA]</scope>
    <source>
        <strain evidence="1 2">R265</strain>
    </source>
</reference>
<reference evidence="1 2" key="2">
    <citation type="journal article" date="2018" name="Proc. Natl. Acad. Sci.">
        <title>RNAi is a critical determinant of centromere evolution in closely related fungi.</title>
        <authorList>
            <person name="Yadav V."/>
            <person name="Sun S."/>
            <person name="Billmyre R.B."/>
            <person name="Thimmappa B.C."/>
            <person name="Shea T."/>
            <person name="Lintner R."/>
            <person name="Bakkeren G."/>
            <person name="Cuomo C.A."/>
            <person name="Heitman J."/>
            <person name="Sanyal K."/>
        </authorList>
    </citation>
    <scope>NUCLEOTIDE SEQUENCE [LARGE SCALE GENOMIC DNA]</scope>
    <source>
        <strain evidence="1 2">R265</strain>
    </source>
</reference>
<sequence>MSTPRKIAVILGAGPGLATSVASLLTPTHSLVLLSRSLPGSLSSLPLPKIDPSNILAIYSDGSPDSLKTAFEEMDKKWPDAKVDVGIYNVNAKFDLRGFLEKSEGDLRTGLEAGVVTGWNFAQAVIPRFLANPAPSTLSSQDKASREARGTLLFTGATMSLKAGAQFSSLAPGMFARRALAQSLAREFGPQGVHVAHVIIDAVMDTPPVRQWMGEDKDGKRMKTNEAAQVYLDVINQKRSAWTHEIDLRPDVEKW</sequence>
<dbReference type="Proteomes" id="UP000029445">
    <property type="component" value="Chromosome 2"/>
</dbReference>
<dbReference type="RefSeq" id="XP_062881120.1">
    <property type="nucleotide sequence ID" value="XM_063025050.1"/>
</dbReference>
<evidence type="ECO:0000313" key="2">
    <source>
        <dbReference type="Proteomes" id="UP000029445"/>
    </source>
</evidence>
<dbReference type="Gene3D" id="3.40.50.720">
    <property type="entry name" value="NAD(P)-binding Rossmann-like Domain"/>
    <property type="match status" value="1"/>
</dbReference>
<dbReference type="HOGENOM" id="CLU_010194_17_0_1"/>
<dbReference type="GeneID" id="88177204"/>
<dbReference type="AlphaFoldDB" id="A0A095C641"/>
<organism evidence="1 2">
    <name type="scientific">Cryptococcus deuterogattii (strain R265)</name>
    <name type="common">Cryptococcus gattii VGII (strain R265)</name>
    <dbReference type="NCBI Taxonomy" id="294750"/>
    <lineage>
        <taxon>Eukaryota</taxon>
        <taxon>Fungi</taxon>
        <taxon>Dikarya</taxon>
        <taxon>Basidiomycota</taxon>
        <taxon>Agaricomycotina</taxon>
        <taxon>Tremellomycetes</taxon>
        <taxon>Tremellales</taxon>
        <taxon>Cryptococcaceae</taxon>
        <taxon>Cryptococcus</taxon>
        <taxon>Cryptococcus gattii species complex</taxon>
    </lineage>
</organism>
<dbReference type="SUPFAM" id="SSF51735">
    <property type="entry name" value="NAD(P)-binding Rossmann-fold domains"/>
    <property type="match status" value="1"/>
</dbReference>
<keyword evidence="2" id="KW-1185">Reference proteome</keyword>
<evidence type="ECO:0000313" key="1">
    <source>
        <dbReference type="EMBL" id="KGB75159.1"/>
    </source>
</evidence>
<dbReference type="STRING" id="294750.A0A095C641"/>
<dbReference type="InterPro" id="IPR036291">
    <property type="entry name" value="NAD(P)-bd_dom_sf"/>
</dbReference>
<proteinExistence type="predicted"/>
<name>A0A095C641_CRYD2</name>
<dbReference type="KEGG" id="cdeu:CNBG_0997"/>
<dbReference type="EMBL" id="CP025760">
    <property type="protein sequence ID" value="KGB75159.1"/>
    <property type="molecule type" value="Genomic_DNA"/>
</dbReference>
<accession>A0A095C641</accession>
<dbReference type="OMA" id="FAGAKHG"/>
<dbReference type="PANTHER" id="PTHR43431:SF7">
    <property type="entry name" value="OXIDOREDUCTASE, SHORT CHAIN DEHYDROGENASE_REDUCTASE FAMILY (AFU_ORTHOLOGUE AFUA_5G14000)"/>
    <property type="match status" value="1"/>
</dbReference>
<gene>
    <name evidence="1" type="ORF">CNBG_0997</name>
</gene>
<protein>
    <submittedName>
        <fullName evidence="1">Short-chain dehydrogenase</fullName>
    </submittedName>
</protein>
<dbReference type="PANTHER" id="PTHR43431">
    <property type="entry name" value="OXIDOREDUCTASE, SHORT CHAIN DEHYDROGENASE/REDUCTASE FAMILY (AFU_ORTHOLOGUE AFUA_5G14000)"/>
    <property type="match status" value="1"/>
</dbReference>